<feature type="transmembrane region" description="Helical" evidence="7">
    <location>
        <begin position="1343"/>
        <end position="1360"/>
    </location>
</feature>
<feature type="compositionally biased region" description="Polar residues" evidence="6">
    <location>
        <begin position="1753"/>
        <end position="1763"/>
    </location>
</feature>
<name>A0A1Y2GKQ2_9FUNG</name>
<feature type="transmembrane region" description="Helical" evidence="7">
    <location>
        <begin position="1386"/>
        <end position="1406"/>
    </location>
</feature>
<keyword evidence="2 7" id="KW-0812">Transmembrane</keyword>
<organism evidence="9 10">
    <name type="scientific">Lobosporangium transversale</name>
    <dbReference type="NCBI Taxonomy" id="64571"/>
    <lineage>
        <taxon>Eukaryota</taxon>
        <taxon>Fungi</taxon>
        <taxon>Fungi incertae sedis</taxon>
        <taxon>Mucoromycota</taxon>
        <taxon>Mortierellomycotina</taxon>
        <taxon>Mortierellomycetes</taxon>
        <taxon>Mortierellales</taxon>
        <taxon>Mortierellaceae</taxon>
        <taxon>Lobosporangium</taxon>
    </lineage>
</organism>
<dbReference type="GO" id="GO:0098703">
    <property type="term" value="P:calcium ion import across plasma membrane"/>
    <property type="evidence" value="ECO:0007669"/>
    <property type="project" value="TreeGrafter"/>
</dbReference>
<dbReference type="InterPro" id="IPR024862">
    <property type="entry name" value="TRPV"/>
</dbReference>
<dbReference type="EMBL" id="MCFF01000022">
    <property type="protein sequence ID" value="ORZ13886.1"/>
    <property type="molecule type" value="Genomic_DNA"/>
</dbReference>
<dbReference type="Proteomes" id="UP000193648">
    <property type="component" value="Unassembled WGS sequence"/>
</dbReference>
<dbReference type="RefSeq" id="XP_021880670.1">
    <property type="nucleotide sequence ID" value="XM_022030201.1"/>
</dbReference>
<dbReference type="OrthoDB" id="2330027at2759"/>
<evidence type="ECO:0000313" key="9">
    <source>
        <dbReference type="EMBL" id="ORZ13886.1"/>
    </source>
</evidence>
<dbReference type="InterPro" id="IPR005821">
    <property type="entry name" value="Ion_trans_dom"/>
</dbReference>
<evidence type="ECO:0000256" key="3">
    <source>
        <dbReference type="ARBA" id="ARBA00022737"/>
    </source>
</evidence>
<keyword evidence="10" id="KW-1185">Reference proteome</keyword>
<evidence type="ECO:0000256" key="4">
    <source>
        <dbReference type="ARBA" id="ARBA00022989"/>
    </source>
</evidence>
<feature type="transmembrane region" description="Helical" evidence="7">
    <location>
        <begin position="1426"/>
        <end position="1445"/>
    </location>
</feature>
<dbReference type="GO" id="GO:0005886">
    <property type="term" value="C:plasma membrane"/>
    <property type="evidence" value="ECO:0007669"/>
    <property type="project" value="TreeGrafter"/>
</dbReference>
<comment type="subcellular location">
    <subcellularLocation>
        <location evidence="1">Membrane</location>
        <topology evidence="1">Multi-pass membrane protein</topology>
    </subcellularLocation>
</comment>
<evidence type="ECO:0000313" key="10">
    <source>
        <dbReference type="Proteomes" id="UP000193648"/>
    </source>
</evidence>
<comment type="caution">
    <text evidence="9">The sequence shown here is derived from an EMBL/GenBank/DDBJ whole genome shotgun (WGS) entry which is preliminary data.</text>
</comment>
<dbReference type="PANTHER" id="PTHR10582">
    <property type="entry name" value="TRANSIENT RECEPTOR POTENTIAL ION CHANNEL PROTEIN"/>
    <property type="match status" value="1"/>
</dbReference>
<gene>
    <name evidence="9" type="ORF">BCR41DRAFT_422778</name>
</gene>
<feature type="compositionally biased region" description="Polar residues" evidence="6">
    <location>
        <begin position="1731"/>
        <end position="1740"/>
    </location>
</feature>
<proteinExistence type="predicted"/>
<evidence type="ECO:0000259" key="8">
    <source>
        <dbReference type="Pfam" id="PF00520"/>
    </source>
</evidence>
<feature type="compositionally biased region" description="Pro residues" evidence="6">
    <location>
        <begin position="1696"/>
        <end position="1720"/>
    </location>
</feature>
<accession>A0A1Y2GKQ2</accession>
<dbReference type="GO" id="GO:0005216">
    <property type="term" value="F:monoatomic ion channel activity"/>
    <property type="evidence" value="ECO:0007669"/>
    <property type="project" value="InterPro"/>
</dbReference>
<feature type="compositionally biased region" description="Polar residues" evidence="6">
    <location>
        <begin position="1670"/>
        <end position="1693"/>
    </location>
</feature>
<evidence type="ECO:0000256" key="2">
    <source>
        <dbReference type="ARBA" id="ARBA00022692"/>
    </source>
</evidence>
<dbReference type="GeneID" id="33572043"/>
<evidence type="ECO:0000256" key="5">
    <source>
        <dbReference type="ARBA" id="ARBA00023136"/>
    </source>
</evidence>
<feature type="transmembrane region" description="Helical" evidence="7">
    <location>
        <begin position="1259"/>
        <end position="1280"/>
    </location>
</feature>
<feature type="region of interest" description="Disordered" evidence="6">
    <location>
        <begin position="1666"/>
        <end position="1854"/>
    </location>
</feature>
<feature type="domain" description="Ion transport" evidence="8">
    <location>
        <begin position="1302"/>
        <end position="1539"/>
    </location>
</feature>
<feature type="transmembrane region" description="Helical" evidence="7">
    <location>
        <begin position="1300"/>
        <end position="1323"/>
    </location>
</feature>
<evidence type="ECO:0000256" key="6">
    <source>
        <dbReference type="SAM" id="MobiDB-lite"/>
    </source>
</evidence>
<dbReference type="PANTHER" id="PTHR10582:SF2">
    <property type="entry name" value="INACTIVE"/>
    <property type="match status" value="1"/>
</dbReference>
<dbReference type="STRING" id="64571.A0A1Y2GKQ2"/>
<evidence type="ECO:0000256" key="7">
    <source>
        <dbReference type="SAM" id="Phobius"/>
    </source>
</evidence>
<protein>
    <recommendedName>
        <fullName evidence="8">Ion transport domain-containing protein</fullName>
    </recommendedName>
</protein>
<reference evidence="9 10" key="1">
    <citation type="submission" date="2016-07" db="EMBL/GenBank/DDBJ databases">
        <title>Pervasive Adenine N6-methylation of Active Genes in Fungi.</title>
        <authorList>
            <consortium name="DOE Joint Genome Institute"/>
            <person name="Mondo S.J."/>
            <person name="Dannebaum R.O."/>
            <person name="Kuo R.C."/>
            <person name="Labutti K."/>
            <person name="Haridas S."/>
            <person name="Kuo A."/>
            <person name="Salamov A."/>
            <person name="Ahrendt S.R."/>
            <person name="Lipzen A."/>
            <person name="Sullivan W."/>
            <person name="Andreopoulos W.B."/>
            <person name="Clum A."/>
            <person name="Lindquist E."/>
            <person name="Daum C."/>
            <person name="Ramamoorthy G.K."/>
            <person name="Gryganskyi A."/>
            <person name="Culley D."/>
            <person name="Magnuson J.K."/>
            <person name="James T.Y."/>
            <person name="O'Malley M.A."/>
            <person name="Stajich J.E."/>
            <person name="Spatafora J.W."/>
            <person name="Visel A."/>
            <person name="Grigoriev I.V."/>
        </authorList>
    </citation>
    <scope>NUCLEOTIDE SEQUENCE [LARGE SCALE GENOMIC DNA]</scope>
    <source>
        <strain evidence="9 10">NRRL 3116</strain>
    </source>
</reference>
<evidence type="ECO:0000256" key="1">
    <source>
        <dbReference type="ARBA" id="ARBA00004141"/>
    </source>
</evidence>
<sequence length="1854" mass="209825">MFSRKETASPSVHIQEKISSRDRYETLENIDPIAKPSLASIETVNPCQFVQRRYFGSDSIDITKPRTAVTVAITGQKANPGTVAQLPARSSKFELSADFGAYSVGRYIIRWRVKALEDYHILDDLHFIIEVKYDAEEDVSGTTDVLMPSRQLDLLARNDRPWHNLELEERLVILPHVGAAHVRLVLCSRETNQRVEYSGLAFEHVEIRPETMEDTQQLDIPQLIIRRLATPRFVIDSLDAHPPMSNSAANSSQAVITRLAASKGGCFLATLALSHNTAFLTVWDVNVARFRSSTLAKTATMSENGFATAVIQLNGIGDLSNLSIGLAISNNGDQIAIYQEPKIGEWAYGSTVQKGIFPFKLFNNPLVQQAASVTVNMGQTAEGDEENLYNKEIILAEDGTPISQPLSFKSIDDPNSASRTMCLEEVAVDRGYLSEFIGYCAFLPETKQGDWERNDLNSTLLSYPEGEYGSGCEECDKEAAMQPPSSTFLACDGLYMDVFEITPQKNWKRMHTITLTDLAPTLSRRITCKMMMETVTSNTFMWLEDGGVSCSIWNSMTGANICYICSHENARFKGDTFRGHCKMAISPHESIVALASVDGSLTTYFATTGMTISKRTFQGYKIEYVGFHAQDDQVIVILRNSITSELSPRILDSLNLKYETFTNDIPIPTIGTAILAFFNAKKFWRKGMVCEADGTKINCYVAHQPSKPKFNKNGKNVIKAELAAMNTTSFDNVNYQLKTGYHREFLPEGDGAQYWVLRVEVVEADTQKTVFSFVPEPWMRELTKKVVDPENSIKAYFIAEGTRFAVVGKQTLQIWSLPFGKSNCSLQFIWSQPLDVDSNDSTNVKDYYADITSTSVYWDNQEGQDSNSVAEIKTENSRRRLVPLPGANSDARLAILYCFRSIHLIAAAYVHSITQAAKLEVDPQQVNFTYKDHADALIKFTHEHINRMISIKVFSVSRGQNNNVPDQNKAGYGFSVRKKADRNANNQPEVVTILTLLMDCRRLRHTNHIFVEGLLATDNGEWIPRDNKALNPIKRAIEARNGPLVEAFIEYCIKSAKKFHPAYMTPAVQCLNELSDRYPNHLADMFRRASYVPAHNHAYVATHAIVANRRYADWVNFFLNYYSFKLVRKVWIQKSHNINDYSKPVFSLRSQLPFRAINKDAFMSIETSILDNRMDQFPAKREEIDEEQRRAQSPYSHKIYVCPFPRLSRYPAFRGWVDDRSIAFTSAFTDIAGQEFFDSPAMVATLEFKWHKYAFFNWFVRYLITLAFFLFFLLITGMQIKTSTLPDKEKDPPITEEWVLARYLLGWRPFIKFTIFVGLLLLIYDLQRLMVSASKYIRSPFNFWHLFSHIFTITGCFLFLNTGPGKRNDSSEDSGPSGNNEEQGPSLIWVMSFAILALYMNMLFELRVIRQLGIVVNIILNITRQILWFFVIFAIFIVSFTHALLHLQHTRRFRRDCYESEKGCEDQDYPDGYPKRFLTAMSATYFFLAGRYEPVDNSFVNGPASFHIMMVIFFFFTTVLFMNILIALMNDAYNESKQEGQLAWLKQLSEVISDVETCYLSDVARQNRNFFPDYIYYGASEKEADLYESKYFIANKSQLSIENRFLVDTYSDKQLLTQQAVLRDMQVMKQNQGSVSQGVTEMKNDIHEELAELRKMMSTLMAVQMGGRVPSSNEPPSLPSQKQPTQHQESSSTPNPAIPAPVPAPVPAPAPILGPNPAPATGPGMRYDPSLEQSHSSDSAPIQRDNRTLPQARGSTPEITSGEPTGDRPEGSGGVDNGDQLPEDKALRNKLSQTFKSQHPKVENNASHPVYVEPLKRHQPDDDDDDDDDDNDDDDDDGFGIQSLTSLNRPGFRE</sequence>
<dbReference type="Pfam" id="PF00520">
    <property type="entry name" value="Ion_trans"/>
    <property type="match status" value="1"/>
</dbReference>
<feature type="compositionally biased region" description="Acidic residues" evidence="6">
    <location>
        <begin position="1821"/>
        <end position="1838"/>
    </location>
</feature>
<keyword evidence="4 7" id="KW-1133">Transmembrane helix</keyword>
<keyword evidence="3" id="KW-0677">Repeat</keyword>
<dbReference type="InParanoid" id="A0A1Y2GKQ2"/>
<feature type="transmembrane region" description="Helical" evidence="7">
    <location>
        <begin position="1506"/>
        <end position="1528"/>
    </location>
</feature>
<keyword evidence="5 7" id="KW-0472">Membrane</keyword>